<feature type="transmembrane region" description="Helical" evidence="8">
    <location>
        <begin position="314"/>
        <end position="341"/>
    </location>
</feature>
<evidence type="ECO:0000313" key="10">
    <source>
        <dbReference type="EMBL" id="KAG0147329.1"/>
    </source>
</evidence>
<keyword evidence="11" id="KW-1185">Reference proteome</keyword>
<accession>A0A9P6NJW5</accession>
<dbReference type="GO" id="GO:0016020">
    <property type="term" value="C:membrane"/>
    <property type="evidence" value="ECO:0007669"/>
    <property type="project" value="UniProtKB-SubCell"/>
</dbReference>
<evidence type="ECO:0000259" key="9">
    <source>
        <dbReference type="PROSITE" id="PS50922"/>
    </source>
</evidence>
<dbReference type="GO" id="GO:0050291">
    <property type="term" value="F:sphingosine N-acyltransferase activity"/>
    <property type="evidence" value="ECO:0007669"/>
    <property type="project" value="InterPro"/>
</dbReference>
<evidence type="ECO:0000256" key="4">
    <source>
        <dbReference type="ARBA" id="ARBA00022989"/>
    </source>
</evidence>
<dbReference type="InterPro" id="IPR006634">
    <property type="entry name" value="TLC-dom"/>
</dbReference>
<evidence type="ECO:0000256" key="8">
    <source>
        <dbReference type="SAM" id="Phobius"/>
    </source>
</evidence>
<feature type="domain" description="TLC" evidence="9">
    <location>
        <begin position="128"/>
        <end position="345"/>
    </location>
</feature>
<dbReference type="OrthoDB" id="537032at2759"/>
<gene>
    <name evidence="10" type="ORF">CROQUDRAFT_476266</name>
</gene>
<comment type="similarity">
    <text evidence="2">Belongs to the sphingosine N-acyltransferase family.</text>
</comment>
<feature type="region of interest" description="Disordered" evidence="7">
    <location>
        <begin position="367"/>
        <end position="387"/>
    </location>
</feature>
<name>A0A9P6NJW5_9BASI</name>
<dbReference type="AlphaFoldDB" id="A0A9P6NJW5"/>
<comment type="subcellular location">
    <subcellularLocation>
        <location evidence="1">Membrane</location>
        <topology evidence="1">Multi-pass membrane protein</topology>
    </subcellularLocation>
</comment>
<evidence type="ECO:0000256" key="3">
    <source>
        <dbReference type="ARBA" id="ARBA00022692"/>
    </source>
</evidence>
<evidence type="ECO:0000313" key="11">
    <source>
        <dbReference type="Proteomes" id="UP000886653"/>
    </source>
</evidence>
<feature type="region of interest" description="Disordered" evidence="7">
    <location>
        <begin position="400"/>
        <end position="428"/>
    </location>
</feature>
<keyword evidence="3 6" id="KW-0812">Transmembrane</keyword>
<dbReference type="PROSITE" id="PS50922">
    <property type="entry name" value="TLC"/>
    <property type="match status" value="1"/>
</dbReference>
<evidence type="ECO:0000256" key="5">
    <source>
        <dbReference type="ARBA" id="ARBA00023136"/>
    </source>
</evidence>
<dbReference type="GO" id="GO:0046513">
    <property type="term" value="P:ceramide biosynthetic process"/>
    <property type="evidence" value="ECO:0007669"/>
    <property type="project" value="InterPro"/>
</dbReference>
<comment type="caution">
    <text evidence="10">The sequence shown here is derived from an EMBL/GenBank/DDBJ whole genome shotgun (WGS) entry which is preliminary data.</text>
</comment>
<dbReference type="Proteomes" id="UP000886653">
    <property type="component" value="Unassembled WGS sequence"/>
</dbReference>
<dbReference type="EMBL" id="MU167249">
    <property type="protein sequence ID" value="KAG0147329.1"/>
    <property type="molecule type" value="Genomic_DNA"/>
</dbReference>
<feature type="transmembrane region" description="Helical" evidence="8">
    <location>
        <begin position="254"/>
        <end position="277"/>
    </location>
</feature>
<dbReference type="InterPro" id="IPR016439">
    <property type="entry name" value="Lag1/Lac1-like"/>
</dbReference>
<evidence type="ECO:0000256" key="2">
    <source>
        <dbReference type="ARBA" id="ARBA00009808"/>
    </source>
</evidence>
<dbReference type="SMART" id="SM00724">
    <property type="entry name" value="TLC"/>
    <property type="match status" value="1"/>
</dbReference>
<evidence type="ECO:0000256" key="7">
    <source>
        <dbReference type="SAM" id="MobiDB-lite"/>
    </source>
</evidence>
<protein>
    <recommendedName>
        <fullName evidence="9">TLC domain-containing protein</fullName>
    </recommendedName>
</protein>
<feature type="transmembrane region" description="Helical" evidence="8">
    <location>
        <begin position="21"/>
        <end position="43"/>
    </location>
</feature>
<feature type="transmembrane region" description="Helical" evidence="8">
    <location>
        <begin position="184"/>
        <end position="202"/>
    </location>
</feature>
<sequence>MSDRIIRYTSKSRRGGIVQVCAEWHLTTALSIITLIVALNFSFPEFSDPTIQSLSTYQTRLPTIQYKNPIPKFIYLSYFNPNTGEYLKGNDDIYFVGFWILIWLSLRELSIRFIWKPFGSLCGLKNKNKLQRFAEQGWNLAYYSVFWCIGVKILSNFPNPILSLNIRQYWHLYPHDSLPALTKFYYLAQTAFWFQQLIVINLEKPRKDHYQMFAHHVVTIILVSASYAINFTGIGTAIHVTMDVADIFLFIAKMLNYAGGGILCDSVFAIFVLAWIYTRHYIFSKIIYSIYADLPIDISFDRDPLNGRLACFQLWIIFLSLLVLLQLLLLFWLALILRIFWKVLIGDGANDERDSDEEVEGSNRLNKDLLGPVEKGGLSSINEKSSNSVANVEEYEDLLQHHHQQQQGGGGEENGNGSLTSNYMCHRK</sequence>
<feature type="transmembrane region" description="Helical" evidence="8">
    <location>
        <begin position="136"/>
        <end position="155"/>
    </location>
</feature>
<feature type="compositionally biased region" description="Polar residues" evidence="7">
    <location>
        <begin position="418"/>
        <end position="428"/>
    </location>
</feature>
<keyword evidence="4 8" id="KW-1133">Transmembrane helix</keyword>
<evidence type="ECO:0000256" key="6">
    <source>
        <dbReference type="PROSITE-ProRule" id="PRU00205"/>
    </source>
</evidence>
<dbReference type="Pfam" id="PF03798">
    <property type="entry name" value="TRAM_LAG1_CLN8"/>
    <property type="match status" value="1"/>
</dbReference>
<keyword evidence="5 6" id="KW-0472">Membrane</keyword>
<proteinExistence type="inferred from homology"/>
<dbReference type="PANTHER" id="PTHR12560">
    <property type="entry name" value="LONGEVITY ASSURANCE FACTOR 1 LAG1"/>
    <property type="match status" value="1"/>
</dbReference>
<reference evidence="10" key="1">
    <citation type="submission" date="2013-11" db="EMBL/GenBank/DDBJ databases">
        <title>Genome sequence of the fusiform rust pathogen reveals effectors for host alternation and coevolution with pine.</title>
        <authorList>
            <consortium name="DOE Joint Genome Institute"/>
            <person name="Smith K."/>
            <person name="Pendleton A."/>
            <person name="Kubisiak T."/>
            <person name="Anderson C."/>
            <person name="Salamov A."/>
            <person name="Aerts A."/>
            <person name="Riley R."/>
            <person name="Clum A."/>
            <person name="Lindquist E."/>
            <person name="Ence D."/>
            <person name="Campbell M."/>
            <person name="Kronenberg Z."/>
            <person name="Feau N."/>
            <person name="Dhillon B."/>
            <person name="Hamelin R."/>
            <person name="Burleigh J."/>
            <person name="Smith J."/>
            <person name="Yandell M."/>
            <person name="Nelson C."/>
            <person name="Grigoriev I."/>
            <person name="Davis J."/>
        </authorList>
    </citation>
    <scope>NUCLEOTIDE SEQUENCE</scope>
    <source>
        <strain evidence="10">G11</strain>
    </source>
</reference>
<feature type="transmembrane region" description="Helical" evidence="8">
    <location>
        <begin position="93"/>
        <end position="115"/>
    </location>
</feature>
<evidence type="ECO:0000256" key="1">
    <source>
        <dbReference type="ARBA" id="ARBA00004141"/>
    </source>
</evidence>
<feature type="transmembrane region" description="Helical" evidence="8">
    <location>
        <begin position="214"/>
        <end position="234"/>
    </location>
</feature>
<dbReference type="PANTHER" id="PTHR12560:SF0">
    <property type="entry name" value="LD18904P"/>
    <property type="match status" value="1"/>
</dbReference>
<organism evidence="10 11">
    <name type="scientific">Cronartium quercuum f. sp. fusiforme G11</name>
    <dbReference type="NCBI Taxonomy" id="708437"/>
    <lineage>
        <taxon>Eukaryota</taxon>
        <taxon>Fungi</taxon>
        <taxon>Dikarya</taxon>
        <taxon>Basidiomycota</taxon>
        <taxon>Pucciniomycotina</taxon>
        <taxon>Pucciniomycetes</taxon>
        <taxon>Pucciniales</taxon>
        <taxon>Coleosporiaceae</taxon>
        <taxon>Cronartium</taxon>
    </lineage>
</organism>